<name>A0AAD7AXH0_9AGAR</name>
<comment type="caution">
    <text evidence="1">The sequence shown here is derived from an EMBL/GenBank/DDBJ whole genome shotgun (WGS) entry which is preliminary data.</text>
</comment>
<sequence>MQGRKAPAQKLTLAEVPQYFSSSRVKDITNTGAPCTRPTRDDRPVDVGNDQREARLAFLGDFGIVTCPAPNGSFPLVATSAGWNLAGIQSGTLSNTLGVSRDGGVDREWEGEENWRAMCVSGRLRAGEVVRKGSLREGVLWLAASDRMSIEHVPSPGLKVIHLKPVLPSRSDAACLNREFEEDFDGPSRWAESHEDGESKGKGGRLLANCGTGLIGPQLMGTQWQWRPSSAHCRRYTTPSACFSTVPGSLLRAASRRARH</sequence>
<evidence type="ECO:0000313" key="1">
    <source>
        <dbReference type="EMBL" id="KAJ7602963.1"/>
    </source>
</evidence>
<evidence type="ECO:0000313" key="2">
    <source>
        <dbReference type="Proteomes" id="UP001221142"/>
    </source>
</evidence>
<protein>
    <submittedName>
        <fullName evidence="1">Uncharacterized protein</fullName>
    </submittedName>
</protein>
<accession>A0AAD7AXH0</accession>
<keyword evidence="2" id="KW-1185">Reference proteome</keyword>
<dbReference type="EMBL" id="JARKIF010000187">
    <property type="protein sequence ID" value="KAJ7602963.1"/>
    <property type="molecule type" value="Genomic_DNA"/>
</dbReference>
<proteinExistence type="predicted"/>
<organism evidence="1 2">
    <name type="scientific">Roridomyces roridus</name>
    <dbReference type="NCBI Taxonomy" id="1738132"/>
    <lineage>
        <taxon>Eukaryota</taxon>
        <taxon>Fungi</taxon>
        <taxon>Dikarya</taxon>
        <taxon>Basidiomycota</taxon>
        <taxon>Agaricomycotina</taxon>
        <taxon>Agaricomycetes</taxon>
        <taxon>Agaricomycetidae</taxon>
        <taxon>Agaricales</taxon>
        <taxon>Marasmiineae</taxon>
        <taxon>Mycenaceae</taxon>
        <taxon>Roridomyces</taxon>
    </lineage>
</organism>
<dbReference type="AlphaFoldDB" id="A0AAD7AXH0"/>
<gene>
    <name evidence="1" type="ORF">FB45DRAFT_1015031</name>
</gene>
<dbReference type="Proteomes" id="UP001221142">
    <property type="component" value="Unassembled WGS sequence"/>
</dbReference>
<reference evidence="1" key="1">
    <citation type="submission" date="2023-03" db="EMBL/GenBank/DDBJ databases">
        <title>Massive genome expansion in bonnet fungi (Mycena s.s.) driven by repeated elements and novel gene families across ecological guilds.</title>
        <authorList>
            <consortium name="Lawrence Berkeley National Laboratory"/>
            <person name="Harder C.B."/>
            <person name="Miyauchi S."/>
            <person name="Viragh M."/>
            <person name="Kuo A."/>
            <person name="Thoen E."/>
            <person name="Andreopoulos B."/>
            <person name="Lu D."/>
            <person name="Skrede I."/>
            <person name="Drula E."/>
            <person name="Henrissat B."/>
            <person name="Morin E."/>
            <person name="Kohler A."/>
            <person name="Barry K."/>
            <person name="LaButti K."/>
            <person name="Morin E."/>
            <person name="Salamov A."/>
            <person name="Lipzen A."/>
            <person name="Mereny Z."/>
            <person name="Hegedus B."/>
            <person name="Baldrian P."/>
            <person name="Stursova M."/>
            <person name="Weitz H."/>
            <person name="Taylor A."/>
            <person name="Grigoriev I.V."/>
            <person name="Nagy L.G."/>
            <person name="Martin F."/>
            <person name="Kauserud H."/>
        </authorList>
    </citation>
    <scope>NUCLEOTIDE SEQUENCE</scope>
    <source>
        <strain evidence="1">9284</strain>
    </source>
</reference>